<sequence length="29" mass="3242">MTYCVMTWGTGGVKRRAALTNPADSLRRE</sequence>
<gene>
    <name evidence="1" type="ORF">AVDCRST_MAG56-7708</name>
</gene>
<dbReference type="AlphaFoldDB" id="A0A6J4LPQ4"/>
<accession>A0A6J4LPQ4</accession>
<name>A0A6J4LPQ4_9SPHI</name>
<organism evidence="1">
    <name type="scientific">uncultured Cytophagales bacterium</name>
    <dbReference type="NCBI Taxonomy" id="158755"/>
    <lineage>
        <taxon>Bacteria</taxon>
        <taxon>Pseudomonadati</taxon>
        <taxon>Bacteroidota</taxon>
        <taxon>Sphingobacteriia</taxon>
        <taxon>Sphingobacteriales</taxon>
        <taxon>environmental samples</taxon>
    </lineage>
</organism>
<protein>
    <submittedName>
        <fullName evidence="1">Uncharacterized protein</fullName>
    </submittedName>
</protein>
<reference evidence="1" key="1">
    <citation type="submission" date="2020-02" db="EMBL/GenBank/DDBJ databases">
        <authorList>
            <person name="Meier V. D."/>
        </authorList>
    </citation>
    <scope>NUCLEOTIDE SEQUENCE</scope>
    <source>
        <strain evidence="1">AVDCRST_MAG56</strain>
    </source>
</reference>
<evidence type="ECO:0000313" key="1">
    <source>
        <dbReference type="EMBL" id="CAA9337621.1"/>
    </source>
</evidence>
<dbReference type="EMBL" id="CADCTQ010000648">
    <property type="protein sequence ID" value="CAA9337621.1"/>
    <property type="molecule type" value="Genomic_DNA"/>
</dbReference>
<proteinExistence type="predicted"/>